<evidence type="ECO:0000313" key="2">
    <source>
        <dbReference type="EMBL" id="QJA91485.1"/>
    </source>
</evidence>
<accession>A0A6M3KPI9</accession>
<reference evidence="1" key="1">
    <citation type="submission" date="2020-03" db="EMBL/GenBank/DDBJ databases">
        <title>The deep terrestrial virosphere.</title>
        <authorList>
            <person name="Holmfeldt K."/>
            <person name="Nilsson E."/>
            <person name="Simone D."/>
            <person name="Lopez-Fernandez M."/>
            <person name="Wu X."/>
            <person name="de Brujin I."/>
            <person name="Lundin D."/>
            <person name="Andersson A."/>
            <person name="Bertilsson S."/>
            <person name="Dopson M."/>
        </authorList>
    </citation>
    <scope>NUCLEOTIDE SEQUENCE</scope>
    <source>
        <strain evidence="1">MM415A00288</strain>
        <strain evidence="2">MM415B03353</strain>
    </source>
</reference>
<name>A0A6M3KPI9_9ZZZZ</name>
<gene>
    <name evidence="1" type="ORF">MM415A00288_0044</name>
    <name evidence="2" type="ORF">MM415B03353_0003</name>
</gene>
<organism evidence="1">
    <name type="scientific">viral metagenome</name>
    <dbReference type="NCBI Taxonomy" id="1070528"/>
    <lineage>
        <taxon>unclassified sequences</taxon>
        <taxon>metagenomes</taxon>
        <taxon>organismal metagenomes</taxon>
    </lineage>
</organism>
<proteinExistence type="predicted"/>
<dbReference type="AlphaFoldDB" id="A0A6M3KPI9"/>
<evidence type="ECO:0000313" key="1">
    <source>
        <dbReference type="EMBL" id="QJA83424.1"/>
    </source>
</evidence>
<dbReference type="EMBL" id="MT142510">
    <property type="protein sequence ID" value="QJA83424.1"/>
    <property type="molecule type" value="Genomic_DNA"/>
</dbReference>
<dbReference type="EMBL" id="MT142991">
    <property type="protein sequence ID" value="QJA91485.1"/>
    <property type="molecule type" value="Genomic_DNA"/>
</dbReference>
<sequence length="43" mass="5273">MNEELKRKIYQGAQIHGFAPKEDERQKIIYEFADYLVENWEEL</sequence>
<protein>
    <submittedName>
        <fullName evidence="1">Uncharacterized protein</fullName>
    </submittedName>
</protein>